<evidence type="ECO:0000313" key="1">
    <source>
        <dbReference type="EMBL" id="MED6224010.1"/>
    </source>
</evidence>
<comment type="caution">
    <text evidence="1">The sequence shown here is derived from an EMBL/GenBank/DDBJ whole genome shotgun (WGS) entry which is preliminary data.</text>
</comment>
<gene>
    <name evidence="1" type="ORF">PIB30_079645</name>
</gene>
<dbReference type="Proteomes" id="UP001341840">
    <property type="component" value="Unassembled WGS sequence"/>
</dbReference>
<sequence length="96" mass="11409">MEDKVMEFYAEVRHAGCSSSFRPFVPPMTPAPSQFWHWKMFPCGITTPGMIQTMRRSPRIIARRKMRRCRTPRLEGLDSSYWHRCPSLSRRRAARH</sequence>
<dbReference type="EMBL" id="JASCZI010272996">
    <property type="protein sequence ID" value="MED6224010.1"/>
    <property type="molecule type" value="Genomic_DNA"/>
</dbReference>
<keyword evidence="2" id="KW-1185">Reference proteome</keyword>
<accession>A0ABU6ZPY2</accession>
<protein>
    <submittedName>
        <fullName evidence="1">Uncharacterized protein</fullName>
    </submittedName>
</protein>
<reference evidence="1 2" key="1">
    <citation type="journal article" date="2023" name="Plants (Basel)">
        <title>Bridging the Gap: Combining Genomics and Transcriptomics Approaches to Understand Stylosanthes scabra, an Orphan Legume from the Brazilian Caatinga.</title>
        <authorList>
            <person name="Ferreira-Neto J.R.C."/>
            <person name="da Silva M.D."/>
            <person name="Binneck E."/>
            <person name="de Melo N.F."/>
            <person name="da Silva R.H."/>
            <person name="de Melo A.L.T.M."/>
            <person name="Pandolfi V."/>
            <person name="Bustamante F.O."/>
            <person name="Brasileiro-Vidal A.C."/>
            <person name="Benko-Iseppon A.M."/>
        </authorList>
    </citation>
    <scope>NUCLEOTIDE SEQUENCE [LARGE SCALE GENOMIC DNA]</scope>
    <source>
        <tissue evidence="1">Leaves</tissue>
    </source>
</reference>
<organism evidence="1 2">
    <name type="scientific">Stylosanthes scabra</name>
    <dbReference type="NCBI Taxonomy" id="79078"/>
    <lineage>
        <taxon>Eukaryota</taxon>
        <taxon>Viridiplantae</taxon>
        <taxon>Streptophyta</taxon>
        <taxon>Embryophyta</taxon>
        <taxon>Tracheophyta</taxon>
        <taxon>Spermatophyta</taxon>
        <taxon>Magnoliopsida</taxon>
        <taxon>eudicotyledons</taxon>
        <taxon>Gunneridae</taxon>
        <taxon>Pentapetalae</taxon>
        <taxon>rosids</taxon>
        <taxon>fabids</taxon>
        <taxon>Fabales</taxon>
        <taxon>Fabaceae</taxon>
        <taxon>Papilionoideae</taxon>
        <taxon>50 kb inversion clade</taxon>
        <taxon>dalbergioids sensu lato</taxon>
        <taxon>Dalbergieae</taxon>
        <taxon>Pterocarpus clade</taxon>
        <taxon>Stylosanthes</taxon>
    </lineage>
</organism>
<name>A0ABU6ZPY2_9FABA</name>
<proteinExistence type="predicted"/>
<evidence type="ECO:0000313" key="2">
    <source>
        <dbReference type="Proteomes" id="UP001341840"/>
    </source>
</evidence>